<evidence type="ECO:0000313" key="11">
    <source>
        <dbReference type="EMBL" id="CAB3392996.1"/>
    </source>
</evidence>
<dbReference type="PANTHER" id="PTHR22854:SF2">
    <property type="entry name" value="INDOLE-3-GLYCEROL-PHOSPHATE SYNTHASE"/>
    <property type="match status" value="1"/>
</dbReference>
<sequence>MTILERIVEEKKQEVPALEANAAAWEPRLAAAPPVRDFRAALEQGAMRRVAGAGVGLIAEVKKASPSKGVIRQDFDPLAIAEDYVRGGADCMSVLTDRTFFQGDPGYLEQIRKHADVPLLRKDFIIDERQVWEARCLGADAVLLITAILPNDQLERLIAEVRRWGMTPLVEVHSEEEMDRAAGAGADVIGVNNRDLRTFQVDLGVTERLVPRAPKGAFVISESGISAPEDVRRVREAGARAILVGESLMRRHDVIEGIEFLVGSR</sequence>
<evidence type="ECO:0000256" key="6">
    <source>
        <dbReference type="ARBA" id="ARBA00022822"/>
    </source>
</evidence>
<evidence type="ECO:0000256" key="2">
    <source>
        <dbReference type="ARBA" id="ARBA00004696"/>
    </source>
</evidence>
<dbReference type="PANTHER" id="PTHR22854">
    <property type="entry name" value="TRYPTOPHAN BIOSYNTHESIS PROTEIN"/>
    <property type="match status" value="1"/>
</dbReference>
<dbReference type="InterPro" id="IPR011060">
    <property type="entry name" value="RibuloseP-bd_barrel"/>
</dbReference>
<evidence type="ECO:0000256" key="3">
    <source>
        <dbReference type="ARBA" id="ARBA00008737"/>
    </source>
</evidence>
<keyword evidence="7 9" id="KW-0057">Aromatic amino acid biosynthesis</keyword>
<proteinExistence type="inferred from homology"/>
<name>A0A6F9E9A4_9BACL</name>
<evidence type="ECO:0000256" key="1">
    <source>
        <dbReference type="ARBA" id="ARBA00001633"/>
    </source>
</evidence>
<dbReference type="Pfam" id="PF00218">
    <property type="entry name" value="IGPS"/>
    <property type="match status" value="1"/>
</dbReference>
<comment type="pathway">
    <text evidence="2 9">Amino-acid biosynthesis; L-tryptophan biosynthesis; L-tryptophan from chorismate: step 4/5.</text>
</comment>
<protein>
    <recommendedName>
        <fullName evidence="9">Indole-3-glycerol phosphate synthase</fullName>
        <shortName evidence="9">IGPS</shortName>
        <ecNumber evidence="9">4.1.1.48</ecNumber>
    </recommendedName>
</protein>
<keyword evidence="6 9" id="KW-0822">Tryptophan biosynthesis</keyword>
<reference evidence="11 12" key="1">
    <citation type="submission" date="2020-04" db="EMBL/GenBank/DDBJ databases">
        <authorList>
            <person name="Hogendoorn C."/>
        </authorList>
    </citation>
    <scope>NUCLEOTIDE SEQUENCE [LARGE SCALE GENOMIC DNA]</scope>
    <source>
        <strain evidence="11">COOX1</strain>
    </source>
</reference>
<dbReference type="PROSITE" id="PS00614">
    <property type="entry name" value="IGPS"/>
    <property type="match status" value="1"/>
</dbReference>
<dbReference type="Gene3D" id="3.20.20.70">
    <property type="entry name" value="Aldolase class I"/>
    <property type="match status" value="1"/>
</dbReference>
<evidence type="ECO:0000313" key="12">
    <source>
        <dbReference type="Proteomes" id="UP000502196"/>
    </source>
</evidence>
<keyword evidence="4 9" id="KW-0028">Amino-acid biosynthesis</keyword>
<dbReference type="HAMAP" id="MF_00134_B">
    <property type="entry name" value="IGPS_B"/>
    <property type="match status" value="1"/>
</dbReference>
<evidence type="ECO:0000256" key="5">
    <source>
        <dbReference type="ARBA" id="ARBA00022793"/>
    </source>
</evidence>
<dbReference type="InterPro" id="IPR013798">
    <property type="entry name" value="Indole-3-glycerol_P_synth_dom"/>
</dbReference>
<accession>A0A6F9E9A4</accession>
<dbReference type="RefSeq" id="WP_170085538.1">
    <property type="nucleotide sequence ID" value="NZ_CP047971.1"/>
</dbReference>
<dbReference type="EC" id="4.1.1.48" evidence="9"/>
<dbReference type="InterPro" id="IPR001468">
    <property type="entry name" value="Indole-3-GlycerolPSynthase_CS"/>
</dbReference>
<evidence type="ECO:0000256" key="4">
    <source>
        <dbReference type="ARBA" id="ARBA00022605"/>
    </source>
</evidence>
<dbReference type="GO" id="GO:0004640">
    <property type="term" value="F:phosphoribosylanthranilate isomerase activity"/>
    <property type="evidence" value="ECO:0007669"/>
    <property type="project" value="TreeGrafter"/>
</dbReference>
<dbReference type="FunFam" id="3.20.20.70:FF:000024">
    <property type="entry name" value="Indole-3-glycerol phosphate synthase"/>
    <property type="match status" value="1"/>
</dbReference>
<comment type="similarity">
    <text evidence="3 9">Belongs to the TrpC family.</text>
</comment>
<dbReference type="InterPro" id="IPR045186">
    <property type="entry name" value="Indole-3-glycerol_P_synth"/>
</dbReference>
<evidence type="ECO:0000256" key="7">
    <source>
        <dbReference type="ARBA" id="ARBA00023141"/>
    </source>
</evidence>
<dbReference type="EMBL" id="LR792683">
    <property type="protein sequence ID" value="CAB3392996.1"/>
    <property type="molecule type" value="Genomic_DNA"/>
</dbReference>
<dbReference type="GO" id="GO:0000162">
    <property type="term" value="P:L-tryptophan biosynthetic process"/>
    <property type="evidence" value="ECO:0007669"/>
    <property type="project" value="UniProtKB-UniRule"/>
</dbReference>
<dbReference type="AlphaFoldDB" id="A0A6F9E9A4"/>
<dbReference type="InterPro" id="IPR013785">
    <property type="entry name" value="Aldolase_TIM"/>
</dbReference>
<evidence type="ECO:0000256" key="9">
    <source>
        <dbReference type="HAMAP-Rule" id="MF_00134"/>
    </source>
</evidence>
<dbReference type="Proteomes" id="UP000502196">
    <property type="component" value="Chromosome"/>
</dbReference>
<comment type="catalytic activity">
    <reaction evidence="1 9">
        <text>1-(2-carboxyphenylamino)-1-deoxy-D-ribulose 5-phosphate + H(+) = (1S,2R)-1-C-(indol-3-yl)glycerol 3-phosphate + CO2 + H2O</text>
        <dbReference type="Rhea" id="RHEA:23476"/>
        <dbReference type="ChEBI" id="CHEBI:15377"/>
        <dbReference type="ChEBI" id="CHEBI:15378"/>
        <dbReference type="ChEBI" id="CHEBI:16526"/>
        <dbReference type="ChEBI" id="CHEBI:58613"/>
        <dbReference type="ChEBI" id="CHEBI:58866"/>
        <dbReference type="EC" id="4.1.1.48"/>
    </reaction>
</comment>
<evidence type="ECO:0000256" key="8">
    <source>
        <dbReference type="ARBA" id="ARBA00023239"/>
    </source>
</evidence>
<keyword evidence="8 9" id="KW-0456">Lyase</keyword>
<organism evidence="11 12">
    <name type="scientific">Kyrpidia spormannii</name>
    <dbReference type="NCBI Taxonomy" id="2055160"/>
    <lineage>
        <taxon>Bacteria</taxon>
        <taxon>Bacillati</taxon>
        <taxon>Bacillota</taxon>
        <taxon>Bacilli</taxon>
        <taxon>Bacillales</taxon>
        <taxon>Alicyclobacillaceae</taxon>
        <taxon>Kyrpidia</taxon>
    </lineage>
</organism>
<gene>
    <name evidence="9 11" type="primary">trpC</name>
    <name evidence="11" type="ORF">COOX1_1689</name>
</gene>
<keyword evidence="5 9" id="KW-0210">Decarboxylase</keyword>
<dbReference type="GO" id="GO:0004425">
    <property type="term" value="F:indole-3-glycerol-phosphate synthase activity"/>
    <property type="evidence" value="ECO:0007669"/>
    <property type="project" value="UniProtKB-UniRule"/>
</dbReference>
<dbReference type="NCBIfam" id="NF001377">
    <property type="entry name" value="PRK00278.2-4"/>
    <property type="match status" value="1"/>
</dbReference>
<feature type="domain" description="Indole-3-glycerol phosphate synthase" evidence="10">
    <location>
        <begin position="4"/>
        <end position="258"/>
    </location>
</feature>
<dbReference type="CDD" id="cd00331">
    <property type="entry name" value="IGPS"/>
    <property type="match status" value="1"/>
</dbReference>
<evidence type="ECO:0000259" key="10">
    <source>
        <dbReference type="Pfam" id="PF00218"/>
    </source>
</evidence>
<dbReference type="SUPFAM" id="SSF51366">
    <property type="entry name" value="Ribulose-phoshate binding barrel"/>
    <property type="match status" value="1"/>
</dbReference>
<dbReference type="UniPathway" id="UPA00035">
    <property type="reaction ID" value="UER00043"/>
</dbReference>
<dbReference type="HAMAP" id="MF_00134_A">
    <property type="entry name" value="IGPS_A"/>
    <property type="match status" value="1"/>
</dbReference>